<dbReference type="SUPFAM" id="SSF53901">
    <property type="entry name" value="Thiolase-like"/>
    <property type="match status" value="1"/>
</dbReference>
<dbReference type="InterPro" id="IPR007854">
    <property type="entry name" value="Fip1_dom"/>
</dbReference>
<gene>
    <name evidence="16" type="ORF">Mgra_00004913</name>
</gene>
<evidence type="ECO:0000256" key="1">
    <source>
        <dbReference type="ARBA" id="ARBA00004123"/>
    </source>
</evidence>
<name>A0A8S9ZQF8_9BILA</name>
<evidence type="ECO:0000313" key="17">
    <source>
        <dbReference type="Proteomes" id="UP000605970"/>
    </source>
</evidence>
<proteinExistence type="inferred from homology"/>
<evidence type="ECO:0000256" key="7">
    <source>
        <dbReference type="ARBA" id="ARBA00022955"/>
    </source>
</evidence>
<accession>A0A8S9ZQF8</accession>
<evidence type="ECO:0000256" key="3">
    <source>
        <dbReference type="ARBA" id="ARBA00007459"/>
    </source>
</evidence>
<dbReference type="OrthoDB" id="1269963at2759"/>
<dbReference type="GO" id="GO:0010142">
    <property type="term" value="P:farnesyl diphosphate biosynthetic process, mevalonate pathway"/>
    <property type="evidence" value="ECO:0007669"/>
    <property type="project" value="TreeGrafter"/>
</dbReference>
<comment type="function">
    <text evidence="12">Catalyzes the condensation of acetyl-CoA with acetoacetyl-CoA to form HMG-CoA.</text>
</comment>
<dbReference type="CDD" id="cd00827">
    <property type="entry name" value="init_cond_enzymes"/>
    <property type="match status" value="1"/>
</dbReference>
<comment type="similarity">
    <text evidence="12">Belongs to the thiolase-like superfamily. HMG-CoA synthase family.</text>
</comment>
<dbReference type="EC" id="2.3.3.10" evidence="4 12"/>
<keyword evidence="7 12" id="KW-0752">Steroid biosynthesis</keyword>
<dbReference type="EMBL" id="JABEBT010000039">
    <property type="protein sequence ID" value="KAF7635671.1"/>
    <property type="molecule type" value="Genomic_DNA"/>
</dbReference>
<feature type="region of interest" description="Disordered" evidence="13">
    <location>
        <begin position="523"/>
        <end position="607"/>
    </location>
</feature>
<sequence>MEEVPIIKENGVLLNGLHNNNNNNNNNSSSNSTLNECCNFNQPQNVGILGAEFYFPKSFVDQSELEKFDNVSQNKYTLGLGQIEMAFCHENEDSCSMALSVTAQLLENYEIDPCSIGFLAVGTETLVDRSKSIKSVVMDLFLTSGNVDIEGVDEKNACFGGTQALLHSVDWIYSNYQFEGRLAIVVCVDVAVYEKGPARSTGGAGAIAFLIGPEAPLVFDRGLRSFYSSNVYDFYKPIGDVVIEEQEETLINEIEEQQLPNQVTFQLDYLNEEDSEDDEFVVTIGDIKSNLVVPFGTAATLTKQTKSGGGGGIITNGTTIDLDTNPILKDGTPIYDLDLATMEDKPWRKPGADITDYFNYGFNEVITSTGLTTFAGGRQLVNLSGGGGGGGQDKQQQKVQKIIVDLSKPPPINAEDSMISFKTEQLDLNATTLVEHIPPISDTFIHSPISKTPPPIELNNNQLIKPPPSFDPAIPPPLALVNQLPQPQQQQQVPLVSGISQVVVPTQQHSLTQTASAPLLSTANLDLPPGVDESDGPPGISSSIPPVVSSMPPPAARILDFSQPPPTSQFSYNPTPTFPIGSNIGGPPGQQQQQPPSTFLPPSSGHYQTYAPRHFQPSYRHPFGGGGFGGKWMTEKELKEKGKGIDLIREVIQGLVIEKKDVQEHVQEVEVLLLDEVDVEMMIEVVNIEVVIIKTKTEKGRRKGTEVEGIGTDLQDVHLV</sequence>
<dbReference type="Pfam" id="PF01154">
    <property type="entry name" value="HMG_CoA_synt_N"/>
    <property type="match status" value="1"/>
</dbReference>
<evidence type="ECO:0000259" key="14">
    <source>
        <dbReference type="Pfam" id="PF01154"/>
    </source>
</evidence>
<dbReference type="InterPro" id="IPR013528">
    <property type="entry name" value="HMG_CoA_synth_N"/>
</dbReference>
<feature type="domain" description="Pre-mRNA polyadenylation factor Fip1" evidence="15">
    <location>
        <begin position="336"/>
        <end position="364"/>
    </location>
</feature>
<keyword evidence="9" id="KW-0539">Nucleus</keyword>
<protein>
    <recommendedName>
        <fullName evidence="4 12">Hydroxymethylglutaryl-CoA synthase</fullName>
        <shortName evidence="12">HMG-CoA synthase</shortName>
        <ecNumber evidence="4 12">2.3.3.10</ecNumber>
    </recommendedName>
    <alternativeName>
        <fullName evidence="12">3-hydroxy-3-methylglutaryl coenzyme A synthase</fullName>
    </alternativeName>
</protein>
<dbReference type="GO" id="GO:0005634">
    <property type="term" value="C:nucleus"/>
    <property type="evidence" value="ECO:0007669"/>
    <property type="project" value="UniProtKB-SubCell"/>
</dbReference>
<dbReference type="InterPro" id="IPR010122">
    <property type="entry name" value="HMG_CoA_synthase_euk"/>
</dbReference>
<dbReference type="InterPro" id="IPR000590">
    <property type="entry name" value="HMG_CoA_synt_AS"/>
</dbReference>
<feature type="compositionally biased region" description="Low complexity" evidence="13">
    <location>
        <begin position="536"/>
        <end position="550"/>
    </location>
</feature>
<comment type="pathway">
    <text evidence="2 12">Metabolic intermediate biosynthesis; (R)-mevalonate biosynthesis; (R)-mevalonate from acetyl-CoA: step 2/3.</text>
</comment>
<dbReference type="Gene3D" id="3.40.47.10">
    <property type="match status" value="1"/>
</dbReference>
<dbReference type="GO" id="GO:0006397">
    <property type="term" value="P:mRNA processing"/>
    <property type="evidence" value="ECO:0007669"/>
    <property type="project" value="UniProtKB-KW"/>
</dbReference>
<evidence type="ECO:0000256" key="13">
    <source>
        <dbReference type="SAM" id="MobiDB-lite"/>
    </source>
</evidence>
<comment type="subcellular location">
    <subcellularLocation>
        <location evidence="1">Nucleus</location>
    </subcellularLocation>
</comment>
<dbReference type="Pfam" id="PF05182">
    <property type="entry name" value="Fip1"/>
    <property type="match status" value="1"/>
</dbReference>
<evidence type="ECO:0000259" key="15">
    <source>
        <dbReference type="Pfam" id="PF05182"/>
    </source>
</evidence>
<keyword evidence="12" id="KW-0443">Lipid metabolism</keyword>
<keyword evidence="12" id="KW-0753">Steroid metabolism</keyword>
<evidence type="ECO:0000256" key="12">
    <source>
        <dbReference type="RuleBase" id="RU364071"/>
    </source>
</evidence>
<comment type="caution">
    <text evidence="16">The sequence shown here is derived from an EMBL/GenBank/DDBJ whole genome shotgun (WGS) entry which is preliminary data.</text>
</comment>
<dbReference type="NCBIfam" id="TIGR01833">
    <property type="entry name" value="HMG-CoA-S_euk"/>
    <property type="match status" value="1"/>
</dbReference>
<evidence type="ECO:0000256" key="8">
    <source>
        <dbReference type="ARBA" id="ARBA00023011"/>
    </source>
</evidence>
<keyword evidence="5" id="KW-0507">mRNA processing</keyword>
<dbReference type="GO" id="GO:0016126">
    <property type="term" value="P:sterol biosynthetic process"/>
    <property type="evidence" value="ECO:0007669"/>
    <property type="project" value="UniProtKB-KW"/>
</dbReference>
<dbReference type="PANTHER" id="PTHR43323">
    <property type="entry name" value="3-HYDROXY-3-METHYLGLUTARYL COENZYME A SYNTHASE"/>
    <property type="match status" value="1"/>
</dbReference>
<evidence type="ECO:0000256" key="2">
    <source>
        <dbReference type="ARBA" id="ARBA00005218"/>
    </source>
</evidence>
<feature type="domain" description="Hydroxymethylglutaryl-coenzyme A synthase N-terminal" evidence="14">
    <location>
        <begin position="43"/>
        <end position="216"/>
    </location>
</feature>
<dbReference type="Proteomes" id="UP000605970">
    <property type="component" value="Unassembled WGS sequence"/>
</dbReference>
<dbReference type="PANTHER" id="PTHR43323:SF2">
    <property type="entry name" value="HYDROXYMETHYLGLUTARYL-COA SYNTHASE"/>
    <property type="match status" value="1"/>
</dbReference>
<evidence type="ECO:0000256" key="4">
    <source>
        <dbReference type="ARBA" id="ARBA00012978"/>
    </source>
</evidence>
<reference evidence="16" key="1">
    <citation type="journal article" date="2020" name="Ecol. Evol.">
        <title>Genome structure and content of the rice root-knot nematode (Meloidogyne graminicola).</title>
        <authorList>
            <person name="Phan N.T."/>
            <person name="Danchin E.G.J."/>
            <person name="Klopp C."/>
            <person name="Perfus-Barbeoch L."/>
            <person name="Kozlowski D.K."/>
            <person name="Koutsovoulos G.D."/>
            <person name="Lopez-Roques C."/>
            <person name="Bouchez O."/>
            <person name="Zahm M."/>
            <person name="Besnard G."/>
            <person name="Bellafiore S."/>
        </authorList>
    </citation>
    <scope>NUCLEOTIDE SEQUENCE</scope>
    <source>
        <strain evidence="16">VN-18</strain>
    </source>
</reference>
<evidence type="ECO:0000256" key="11">
    <source>
        <dbReference type="PIRSR" id="PIRSR610122-1"/>
    </source>
</evidence>
<dbReference type="AlphaFoldDB" id="A0A8S9ZQF8"/>
<dbReference type="GO" id="GO:0004421">
    <property type="term" value="F:hydroxymethylglutaryl-CoA synthase activity"/>
    <property type="evidence" value="ECO:0007669"/>
    <property type="project" value="UniProtKB-EC"/>
</dbReference>
<dbReference type="GO" id="GO:0006084">
    <property type="term" value="P:acetyl-CoA metabolic process"/>
    <property type="evidence" value="ECO:0007669"/>
    <property type="project" value="TreeGrafter"/>
</dbReference>
<comment type="similarity">
    <text evidence="3">Belongs to the FIP1 family.</text>
</comment>
<keyword evidence="12" id="KW-0444">Lipid biosynthesis</keyword>
<evidence type="ECO:0000256" key="10">
    <source>
        <dbReference type="ARBA" id="ARBA00049887"/>
    </source>
</evidence>
<keyword evidence="12" id="KW-1207">Sterol metabolism</keyword>
<evidence type="ECO:0000256" key="9">
    <source>
        <dbReference type="ARBA" id="ARBA00023242"/>
    </source>
</evidence>
<evidence type="ECO:0000256" key="5">
    <source>
        <dbReference type="ARBA" id="ARBA00022664"/>
    </source>
</evidence>
<keyword evidence="8 12" id="KW-0756">Sterol biosynthesis</keyword>
<dbReference type="InterPro" id="IPR016039">
    <property type="entry name" value="Thiolase-like"/>
</dbReference>
<evidence type="ECO:0000256" key="6">
    <source>
        <dbReference type="ARBA" id="ARBA00022679"/>
    </source>
</evidence>
<organism evidence="16 17">
    <name type="scientific">Meloidogyne graminicola</name>
    <dbReference type="NCBI Taxonomy" id="189291"/>
    <lineage>
        <taxon>Eukaryota</taxon>
        <taxon>Metazoa</taxon>
        <taxon>Ecdysozoa</taxon>
        <taxon>Nematoda</taxon>
        <taxon>Chromadorea</taxon>
        <taxon>Rhabditida</taxon>
        <taxon>Tylenchina</taxon>
        <taxon>Tylenchomorpha</taxon>
        <taxon>Tylenchoidea</taxon>
        <taxon>Meloidogynidae</taxon>
        <taxon>Meloidogyninae</taxon>
        <taxon>Meloidogyne</taxon>
    </lineage>
</organism>
<feature type="active site" description="Acyl-thioester intermediate" evidence="11">
    <location>
        <position position="158"/>
    </location>
</feature>
<dbReference type="PROSITE" id="PS01226">
    <property type="entry name" value="HMG_COA_SYNTHASE"/>
    <property type="match status" value="1"/>
</dbReference>
<keyword evidence="6 12" id="KW-0808">Transferase</keyword>
<comment type="catalytic activity">
    <reaction evidence="10">
        <text>acetoacetyl-CoA + acetyl-CoA + H2O = (3S)-3-hydroxy-3-methylglutaryl-CoA + CoA + H(+)</text>
        <dbReference type="Rhea" id="RHEA:10188"/>
        <dbReference type="ChEBI" id="CHEBI:15377"/>
        <dbReference type="ChEBI" id="CHEBI:15378"/>
        <dbReference type="ChEBI" id="CHEBI:43074"/>
        <dbReference type="ChEBI" id="CHEBI:57286"/>
        <dbReference type="ChEBI" id="CHEBI:57287"/>
        <dbReference type="ChEBI" id="CHEBI:57288"/>
        <dbReference type="EC" id="2.3.3.10"/>
    </reaction>
    <physiologicalReaction direction="left-to-right" evidence="10">
        <dbReference type="Rhea" id="RHEA:10189"/>
    </physiologicalReaction>
</comment>
<evidence type="ECO:0000313" key="16">
    <source>
        <dbReference type="EMBL" id="KAF7635671.1"/>
    </source>
</evidence>
<feature type="active site" description="Proton donor/acceptor" evidence="11">
    <location>
        <position position="124"/>
    </location>
</feature>
<keyword evidence="17" id="KW-1185">Reference proteome</keyword>